<dbReference type="KEGG" id="acru:HHL28_06375"/>
<name>A0A858R5V4_9PROT</name>
<dbReference type="InterPro" id="IPR025857">
    <property type="entry name" value="MacB_PCD"/>
</dbReference>
<keyword evidence="4" id="KW-1003">Cell membrane</keyword>
<evidence type="ECO:0000256" key="4">
    <source>
        <dbReference type="ARBA" id="ARBA00022475"/>
    </source>
</evidence>
<dbReference type="InterPro" id="IPR051447">
    <property type="entry name" value="Lipoprotein-release_system"/>
</dbReference>
<dbReference type="Pfam" id="PF12704">
    <property type="entry name" value="MacB_PCD"/>
    <property type="match status" value="1"/>
</dbReference>
<gene>
    <name evidence="11" type="ORF">HHL28_06375</name>
</gene>
<feature type="domain" description="MacB-like periplasmic core" evidence="10">
    <location>
        <begin position="32"/>
        <end position="242"/>
    </location>
</feature>
<reference evidence="11" key="1">
    <citation type="submission" date="2020-04" db="EMBL/GenBank/DDBJ databases">
        <title>A desert anoxygenic phototrophic bacterium fixes CO2 using RubisCO under aerobic conditions.</title>
        <authorList>
            <person name="Tang K."/>
        </authorList>
    </citation>
    <scope>NUCLEOTIDE SEQUENCE [LARGE SCALE GENOMIC DNA]</scope>
    <source>
        <strain evidence="11">MIMtkB3</strain>
    </source>
</reference>
<organism evidence="11 12">
    <name type="scientific">Aerophototrophica crusticola</name>
    <dbReference type="NCBI Taxonomy" id="1709002"/>
    <lineage>
        <taxon>Bacteria</taxon>
        <taxon>Pseudomonadati</taxon>
        <taxon>Pseudomonadota</taxon>
        <taxon>Alphaproteobacteria</taxon>
        <taxon>Rhodospirillales</taxon>
        <taxon>Rhodospirillaceae</taxon>
        <taxon>Aerophototrophica</taxon>
    </lineage>
</organism>
<dbReference type="EMBL" id="CP051775">
    <property type="protein sequence ID" value="QJE72765.1"/>
    <property type="molecule type" value="Genomic_DNA"/>
</dbReference>
<comment type="similarity">
    <text evidence="2">Belongs to the ABC-4 integral membrane protein family. LolC/E subfamily.</text>
</comment>
<evidence type="ECO:0000256" key="6">
    <source>
        <dbReference type="ARBA" id="ARBA00022989"/>
    </source>
</evidence>
<dbReference type="GO" id="GO:0042953">
    <property type="term" value="P:lipoprotein transport"/>
    <property type="evidence" value="ECO:0007669"/>
    <property type="project" value="InterPro"/>
</dbReference>
<dbReference type="InterPro" id="IPR011925">
    <property type="entry name" value="LolCE_TM"/>
</dbReference>
<dbReference type="PANTHER" id="PTHR30489:SF0">
    <property type="entry name" value="LIPOPROTEIN-RELEASING SYSTEM TRANSMEMBRANE PROTEIN LOLE"/>
    <property type="match status" value="1"/>
</dbReference>
<dbReference type="PANTHER" id="PTHR30489">
    <property type="entry name" value="LIPOPROTEIN-RELEASING SYSTEM TRANSMEMBRANE PROTEIN LOLE"/>
    <property type="match status" value="1"/>
</dbReference>
<proteinExistence type="inferred from homology"/>
<protein>
    <submittedName>
        <fullName evidence="11">Lipoprotein-releasing ABC transporter permease subunit</fullName>
    </submittedName>
</protein>
<dbReference type="AlphaFoldDB" id="A0A858R5V4"/>
<evidence type="ECO:0000256" key="1">
    <source>
        <dbReference type="ARBA" id="ARBA00004651"/>
    </source>
</evidence>
<evidence type="ECO:0000256" key="5">
    <source>
        <dbReference type="ARBA" id="ARBA00022692"/>
    </source>
</evidence>
<keyword evidence="3" id="KW-0813">Transport</keyword>
<feature type="transmembrane region" description="Helical" evidence="8">
    <location>
        <begin position="314"/>
        <end position="340"/>
    </location>
</feature>
<dbReference type="Proteomes" id="UP000501891">
    <property type="component" value="Chromosome"/>
</dbReference>
<feature type="transmembrane region" description="Helical" evidence="8">
    <location>
        <begin position="346"/>
        <end position="365"/>
    </location>
</feature>
<feature type="domain" description="ABC3 transporter permease C-terminal" evidence="9">
    <location>
        <begin position="272"/>
        <end position="404"/>
    </location>
</feature>
<dbReference type="Pfam" id="PF02687">
    <property type="entry name" value="FtsX"/>
    <property type="match status" value="1"/>
</dbReference>
<evidence type="ECO:0000256" key="2">
    <source>
        <dbReference type="ARBA" id="ARBA00005236"/>
    </source>
</evidence>
<dbReference type="GO" id="GO:0044874">
    <property type="term" value="P:lipoprotein localization to outer membrane"/>
    <property type="evidence" value="ECO:0007669"/>
    <property type="project" value="TreeGrafter"/>
</dbReference>
<evidence type="ECO:0000313" key="12">
    <source>
        <dbReference type="Proteomes" id="UP000501891"/>
    </source>
</evidence>
<keyword evidence="7 8" id="KW-0472">Membrane</keyword>
<evidence type="ECO:0000256" key="3">
    <source>
        <dbReference type="ARBA" id="ARBA00022448"/>
    </source>
</evidence>
<feature type="transmembrane region" description="Helical" evidence="8">
    <location>
        <begin position="268"/>
        <end position="293"/>
    </location>
</feature>
<comment type="subcellular location">
    <subcellularLocation>
        <location evidence="1">Cell membrane</location>
        <topology evidence="1">Multi-pass membrane protein</topology>
    </subcellularLocation>
</comment>
<evidence type="ECO:0000313" key="11">
    <source>
        <dbReference type="EMBL" id="QJE72765.1"/>
    </source>
</evidence>
<keyword evidence="5 8" id="KW-0812">Transmembrane</keyword>
<evidence type="ECO:0000256" key="7">
    <source>
        <dbReference type="ARBA" id="ARBA00023136"/>
    </source>
</evidence>
<dbReference type="InterPro" id="IPR003838">
    <property type="entry name" value="ABC3_permease_C"/>
</dbReference>
<keyword evidence="12" id="KW-1185">Reference proteome</keyword>
<keyword evidence="11" id="KW-0449">Lipoprotein</keyword>
<dbReference type="NCBIfam" id="TIGR02212">
    <property type="entry name" value="lolCE"/>
    <property type="match status" value="1"/>
</dbReference>
<evidence type="ECO:0000259" key="10">
    <source>
        <dbReference type="Pfam" id="PF12704"/>
    </source>
</evidence>
<evidence type="ECO:0000259" key="9">
    <source>
        <dbReference type="Pfam" id="PF02687"/>
    </source>
</evidence>
<evidence type="ECO:0000256" key="8">
    <source>
        <dbReference type="SAM" id="Phobius"/>
    </source>
</evidence>
<dbReference type="GO" id="GO:0098797">
    <property type="term" value="C:plasma membrane protein complex"/>
    <property type="evidence" value="ECO:0007669"/>
    <property type="project" value="TreeGrafter"/>
</dbReference>
<accession>A0A858R5V4</accession>
<keyword evidence="6 8" id="KW-1133">Transmembrane helix</keyword>
<feature type="transmembrane region" description="Helical" evidence="8">
    <location>
        <begin position="23"/>
        <end position="49"/>
    </location>
</feature>
<sequence length="411" mass="42738">MIFTAFERMVALRYLRARRQEGTVSVIAGFSFIGIALGVATLIVVMSVMNGFRAELVARIQGVSAHAIVSAPKGPLTDYAAVAEKLRAVPGVTQVQPVVEAQALAMVNGRATGVKVRGLAAEDFARRPIVGSSVIIGLPQLGEDGVALGRGLARLLGTGVGAEVTLISPKGTATPFGTVLRRKAFPVYAVVDVQMPEHDQSALYMPLAEAQTFFRLPGAVTGIDVFVANPNDVPAMRRALEAAAPGLIVTDWRQANGSLVTALAVERVAMFVVLTLIILVASFNIVSSMVMLVRGKSAAIAILRTMGASRGSILRVFLLAGASIGTVGTLAGFGLGILVTDNIREIGAALASVPAMAGMPLVSFLSSLPAIVDWQEVGVVLAMGLVLSIGATVYPALRAARTDPVEALRHG</sequence>
<feature type="transmembrane region" description="Helical" evidence="8">
    <location>
        <begin position="377"/>
        <end position="397"/>
    </location>
</feature>